<keyword evidence="1" id="KW-0812">Transmembrane</keyword>
<name>X0XUW8_9ZZZZ</name>
<keyword evidence="1" id="KW-1133">Transmembrane helix</keyword>
<evidence type="ECO:0000313" key="2">
    <source>
        <dbReference type="EMBL" id="GAG39037.1"/>
    </source>
</evidence>
<reference evidence="2" key="1">
    <citation type="journal article" date="2014" name="Front. Microbiol.">
        <title>High frequency of phylogenetically diverse reductive dehalogenase-homologous genes in deep subseafloor sedimentary metagenomes.</title>
        <authorList>
            <person name="Kawai M."/>
            <person name="Futagami T."/>
            <person name="Toyoda A."/>
            <person name="Takaki Y."/>
            <person name="Nishi S."/>
            <person name="Hori S."/>
            <person name="Arai W."/>
            <person name="Tsubouchi T."/>
            <person name="Morono Y."/>
            <person name="Uchiyama I."/>
            <person name="Ito T."/>
            <person name="Fujiyama A."/>
            <person name="Inagaki F."/>
            <person name="Takami H."/>
        </authorList>
    </citation>
    <scope>NUCLEOTIDE SEQUENCE</scope>
    <source>
        <strain evidence="2">Expedition CK06-06</strain>
    </source>
</reference>
<accession>X0XUW8</accession>
<gene>
    <name evidence="2" type="ORF">S01H1_67490</name>
</gene>
<feature type="transmembrane region" description="Helical" evidence="1">
    <location>
        <begin position="81"/>
        <end position="99"/>
    </location>
</feature>
<evidence type="ECO:0000256" key="1">
    <source>
        <dbReference type="SAM" id="Phobius"/>
    </source>
</evidence>
<comment type="caution">
    <text evidence="2">The sequence shown here is derived from an EMBL/GenBank/DDBJ whole genome shotgun (WGS) entry which is preliminary data.</text>
</comment>
<dbReference type="AlphaFoldDB" id="X0XUW8"/>
<dbReference type="EMBL" id="BARS01044703">
    <property type="protein sequence ID" value="GAG39037.1"/>
    <property type="molecule type" value="Genomic_DNA"/>
</dbReference>
<feature type="transmembrane region" description="Helical" evidence="1">
    <location>
        <begin position="50"/>
        <end position="69"/>
    </location>
</feature>
<proteinExistence type="predicted"/>
<keyword evidence="1" id="KW-0472">Membrane</keyword>
<evidence type="ECO:0008006" key="3">
    <source>
        <dbReference type="Google" id="ProtNLM"/>
    </source>
</evidence>
<protein>
    <recommendedName>
        <fullName evidence="3">Cardiolipin synthase N-terminal domain-containing protein</fullName>
    </recommendedName>
</protein>
<organism evidence="2">
    <name type="scientific">marine sediment metagenome</name>
    <dbReference type="NCBI Taxonomy" id="412755"/>
    <lineage>
        <taxon>unclassified sequences</taxon>
        <taxon>metagenomes</taxon>
        <taxon>ecological metagenomes</taxon>
    </lineage>
</organism>
<sequence>MMQMRYARLTIYLILATILLLAGSVAADHEDVTEEDQGVFHGWGTGPMIIVAIFVYWALAIPIGLLVYTDASERRMDANRWLMWTMVPFIGLAAVPLYVRARREHPRVDVFDPWAEGDRLEAAKLAECESS</sequence>